<dbReference type="PROSITE" id="PS51986">
    <property type="entry name" value="GS_BETA_GRASP"/>
    <property type="match status" value="1"/>
</dbReference>
<dbReference type="EC" id="6.3.1.2" evidence="11"/>
<dbReference type="EMBL" id="RKLP01000003">
    <property type="protein sequence ID" value="RVW10003.1"/>
    <property type="molecule type" value="Genomic_DNA"/>
</dbReference>
<comment type="caution">
    <text evidence="11">The sequence shown here is derived from an EMBL/GenBank/DDBJ whole genome shotgun (WGS) entry which is preliminary data.</text>
</comment>
<reference evidence="11 12" key="1">
    <citation type="submission" date="2018-11" db="EMBL/GenBank/DDBJ databases">
        <title>Rhodococcus spongicola sp. nov. and Rhodococcus xishaensis sp. nov. from marine sponges.</title>
        <authorList>
            <person name="Li L."/>
            <person name="Lin H.W."/>
        </authorList>
    </citation>
    <scope>NUCLEOTIDE SEQUENCE [LARGE SCALE GENOMIC DNA]</scope>
    <source>
        <strain evidence="11 12">CCTCC AB2014297</strain>
    </source>
</reference>
<dbReference type="Gene3D" id="3.30.590.10">
    <property type="entry name" value="Glutamine synthetase/guanido kinase, catalytic domain"/>
    <property type="match status" value="1"/>
</dbReference>
<evidence type="ECO:0000256" key="8">
    <source>
        <dbReference type="RuleBase" id="RU000384"/>
    </source>
</evidence>
<dbReference type="PROSITE" id="PS00181">
    <property type="entry name" value="GLNA_ATP"/>
    <property type="match status" value="1"/>
</dbReference>
<sequence>MALDPADLTVMRLPDTAMPDDPDQSDLAALARATDTRFILAVFTNLAGKPCAKLVPVEAADELQHDGVGFAGYAAGAMGQQPRDPDLVAVPDLTSFTPVPFVRPGLALVHCDPHVQGTPWPFAPRVILKKVLAQAADLGLEVNVGTEIEYFLVDRDERGGLRTADILDTSRRPCYDARDVTRMYEHLTAISAAMNRLGWGNYANDHEDGNGQFEQNFQYADALTTADRVVTLRYLISVLAEQRGMTATFMPKPFADRTGSGMHMHLSLWRGGSPVFPDRADPRGLGLSPTAYAFIGGILEHAGGLQGVLAPTVNSYKRTGAISTSSGATWSPRRPTYGGNDRTHYLRVPDANRVELRGGDGSANPYLASAVTIAAGLDGIRRGTDPGEPGGGICPDDLPMTLLHAMDALARDAVVTGALDAAGPGVADYFTALKRDEFFEWHNTVTPWEVDSYLTAF</sequence>
<evidence type="ECO:0000256" key="4">
    <source>
        <dbReference type="ARBA" id="ARBA00022741"/>
    </source>
</evidence>
<dbReference type="PANTHER" id="PTHR43785">
    <property type="entry name" value="GAMMA-GLUTAMYLPUTRESCINE SYNTHETASE"/>
    <property type="match status" value="1"/>
</dbReference>
<gene>
    <name evidence="11" type="primary">glnT</name>
    <name evidence="11" type="ORF">EGT67_07155</name>
</gene>
<dbReference type="SUPFAM" id="SSF55931">
    <property type="entry name" value="Glutamine synthetase/guanido kinase"/>
    <property type="match status" value="1"/>
</dbReference>
<dbReference type="NCBIfam" id="TIGR03105">
    <property type="entry name" value="gln_synth_III"/>
    <property type="match status" value="1"/>
</dbReference>
<keyword evidence="12" id="KW-1185">Reference proteome</keyword>
<dbReference type="InterPro" id="IPR017536">
    <property type="entry name" value="Glutamine_synthetase_typeIII"/>
</dbReference>
<accession>A0A3S3BV43</accession>
<keyword evidence="3 11" id="KW-0436">Ligase</keyword>
<evidence type="ECO:0000256" key="5">
    <source>
        <dbReference type="ARBA" id="ARBA00022840"/>
    </source>
</evidence>
<protein>
    <submittedName>
        <fullName evidence="11">Type III glutamate--ammonia ligase</fullName>
        <ecNumber evidence="11">6.3.1.2</ecNumber>
    </submittedName>
</protein>
<evidence type="ECO:0000256" key="2">
    <source>
        <dbReference type="ARBA" id="ARBA00009897"/>
    </source>
</evidence>
<dbReference type="InterPro" id="IPR014746">
    <property type="entry name" value="Gln_synth/guanido_kin_cat_dom"/>
</dbReference>
<evidence type="ECO:0000256" key="3">
    <source>
        <dbReference type="ARBA" id="ARBA00022598"/>
    </source>
</evidence>
<dbReference type="Pfam" id="PF00120">
    <property type="entry name" value="Gln-synt_C"/>
    <property type="match status" value="1"/>
</dbReference>
<dbReference type="InterPro" id="IPR027303">
    <property type="entry name" value="Gln_synth_gly_rich_site"/>
</dbReference>
<dbReference type="InterPro" id="IPR008146">
    <property type="entry name" value="Gln_synth_cat_dom"/>
</dbReference>
<dbReference type="GO" id="GO:0004356">
    <property type="term" value="F:glutamine synthetase activity"/>
    <property type="evidence" value="ECO:0007669"/>
    <property type="project" value="UniProtKB-EC"/>
</dbReference>
<organism evidence="11 12">
    <name type="scientific">Prescottella agglutinans</name>
    <dbReference type="NCBI Taxonomy" id="1644129"/>
    <lineage>
        <taxon>Bacteria</taxon>
        <taxon>Bacillati</taxon>
        <taxon>Actinomycetota</taxon>
        <taxon>Actinomycetes</taxon>
        <taxon>Mycobacteriales</taxon>
        <taxon>Nocardiaceae</taxon>
        <taxon>Prescottella</taxon>
    </lineage>
</organism>
<keyword evidence="6" id="KW-0460">Magnesium</keyword>
<dbReference type="RefSeq" id="WP_127915382.1">
    <property type="nucleotide sequence ID" value="NZ_RKLP01000003.1"/>
</dbReference>
<dbReference type="SMART" id="SM01230">
    <property type="entry name" value="Gln-synt_C"/>
    <property type="match status" value="1"/>
</dbReference>
<evidence type="ECO:0000259" key="10">
    <source>
        <dbReference type="PROSITE" id="PS51987"/>
    </source>
</evidence>
<feature type="domain" description="GS beta-grasp" evidence="9">
    <location>
        <begin position="34"/>
        <end position="118"/>
    </location>
</feature>
<evidence type="ECO:0000256" key="6">
    <source>
        <dbReference type="ARBA" id="ARBA00022842"/>
    </source>
</evidence>
<dbReference type="PROSITE" id="PS51987">
    <property type="entry name" value="GS_CATALYTIC"/>
    <property type="match status" value="1"/>
</dbReference>
<comment type="similarity">
    <text evidence="2 7 8">Belongs to the glutamine synthetase family.</text>
</comment>
<dbReference type="PANTHER" id="PTHR43785:SF12">
    <property type="entry name" value="TYPE-1 GLUTAMINE SYNTHETASE 2"/>
    <property type="match status" value="1"/>
</dbReference>
<dbReference type="Gene3D" id="3.10.20.70">
    <property type="entry name" value="Glutamine synthetase, N-terminal domain"/>
    <property type="match status" value="1"/>
</dbReference>
<dbReference type="InterPro" id="IPR008147">
    <property type="entry name" value="Gln_synt_N"/>
</dbReference>
<proteinExistence type="inferred from homology"/>
<evidence type="ECO:0000259" key="9">
    <source>
        <dbReference type="PROSITE" id="PS51986"/>
    </source>
</evidence>
<dbReference type="GO" id="GO:0006542">
    <property type="term" value="P:glutamine biosynthetic process"/>
    <property type="evidence" value="ECO:0007669"/>
    <property type="project" value="InterPro"/>
</dbReference>
<keyword evidence="5" id="KW-0067">ATP-binding</keyword>
<feature type="domain" description="GS catalytic" evidence="10">
    <location>
        <begin position="124"/>
        <end position="457"/>
    </location>
</feature>
<dbReference type="GO" id="GO:0005524">
    <property type="term" value="F:ATP binding"/>
    <property type="evidence" value="ECO:0007669"/>
    <property type="project" value="UniProtKB-KW"/>
</dbReference>
<keyword evidence="4" id="KW-0547">Nucleotide-binding</keyword>
<evidence type="ECO:0000313" key="12">
    <source>
        <dbReference type="Proteomes" id="UP000286208"/>
    </source>
</evidence>
<dbReference type="OrthoDB" id="9807095at2"/>
<dbReference type="Proteomes" id="UP000286208">
    <property type="component" value="Unassembled WGS sequence"/>
</dbReference>
<dbReference type="InterPro" id="IPR036651">
    <property type="entry name" value="Gln_synt_N_sf"/>
</dbReference>
<dbReference type="SUPFAM" id="SSF54368">
    <property type="entry name" value="Glutamine synthetase, N-terminal domain"/>
    <property type="match status" value="1"/>
</dbReference>
<evidence type="ECO:0000256" key="7">
    <source>
        <dbReference type="PROSITE-ProRule" id="PRU01330"/>
    </source>
</evidence>
<evidence type="ECO:0000256" key="1">
    <source>
        <dbReference type="ARBA" id="ARBA00001946"/>
    </source>
</evidence>
<comment type="cofactor">
    <cofactor evidence="1">
        <name>Mg(2+)</name>
        <dbReference type="ChEBI" id="CHEBI:18420"/>
    </cofactor>
</comment>
<dbReference type="AlphaFoldDB" id="A0A3S3BV43"/>
<name>A0A3S3BV43_9NOCA</name>
<evidence type="ECO:0000313" key="11">
    <source>
        <dbReference type="EMBL" id="RVW10003.1"/>
    </source>
</evidence>